<dbReference type="GO" id="GO:0051539">
    <property type="term" value="F:4 iron, 4 sulfur cluster binding"/>
    <property type="evidence" value="ECO:0007669"/>
    <property type="project" value="UniProtKB-KW"/>
</dbReference>
<dbReference type="GO" id="GO:0000278">
    <property type="term" value="P:mitotic cell cycle"/>
    <property type="evidence" value="ECO:0007669"/>
    <property type="project" value="TreeGrafter"/>
</dbReference>
<keyword evidence="1" id="KW-0548">Nucleotidyltransferase</keyword>
<evidence type="ECO:0000313" key="2">
    <source>
        <dbReference type="EMBL" id="CAD7428080.1"/>
    </source>
</evidence>
<comment type="cofactor">
    <cofactor evidence="1">
        <name>[4Fe-4S] cluster</name>
        <dbReference type="ChEBI" id="CHEBI:49883"/>
    </cofactor>
</comment>
<keyword evidence="1" id="KW-0808">Transferase</keyword>
<evidence type="ECO:0000256" key="1">
    <source>
        <dbReference type="RuleBase" id="RU365029"/>
    </source>
</evidence>
<accession>A0A7R9HPU0</accession>
<dbReference type="GO" id="GO:0003677">
    <property type="term" value="F:DNA binding"/>
    <property type="evidence" value="ECO:0007669"/>
    <property type="project" value="UniProtKB-KW"/>
</dbReference>
<protein>
    <recommendedName>
        <fullName evidence="1">DNA polymerase epsilon catalytic subunit</fullName>
        <ecNumber evidence="1">2.7.7.7</ecNumber>
    </recommendedName>
</protein>
<comment type="function">
    <text evidence="1">DNA polymerase II participates in chromosomal DNA replication.</text>
</comment>
<keyword evidence="1" id="KW-0239">DNA-directed DNA polymerase</keyword>
<sequence length="142" mass="16642">MNKPQTSHSLVYLRNAEEDFFSTRSFVDQSWVLSLDSSVNDEVMHIRRNMLRLINIGEFSELAEWRDPCISFVLPEVICKAPVWQCPLCHTSYDNSEIEYLLLDTVQRKAMAYTLQDLQCKKCLQVTQRFLHLSWCLCVDFG</sequence>
<dbReference type="EC" id="2.7.7.7" evidence="1"/>
<dbReference type="PANTHER" id="PTHR10670:SF0">
    <property type="entry name" value="DNA POLYMERASE EPSILON CATALYTIC SUBUNIT A"/>
    <property type="match status" value="1"/>
</dbReference>
<gene>
    <name evidence="2" type="ORF">TMSB3V08_LOCUS4897</name>
</gene>
<dbReference type="GO" id="GO:0008310">
    <property type="term" value="F:single-stranded DNA 3'-5' DNA exonuclease activity"/>
    <property type="evidence" value="ECO:0007669"/>
    <property type="project" value="TreeGrafter"/>
</dbReference>
<keyword evidence="1" id="KW-0235">DNA replication</keyword>
<dbReference type="Pfam" id="PF23250">
    <property type="entry name" value="zf_DPOE_2"/>
    <property type="match status" value="1"/>
</dbReference>
<dbReference type="InterPro" id="IPR029703">
    <property type="entry name" value="POL2"/>
</dbReference>
<name>A0A7R9HPU0_9NEOP</name>
<keyword evidence="1" id="KW-0479">Metal-binding</keyword>
<proteinExistence type="inferred from homology"/>
<dbReference type="GO" id="GO:0045004">
    <property type="term" value="P:DNA replication proofreading"/>
    <property type="evidence" value="ECO:0007669"/>
    <property type="project" value="TreeGrafter"/>
</dbReference>
<dbReference type="GO" id="GO:0006297">
    <property type="term" value="P:nucleotide-excision repair, DNA gap filling"/>
    <property type="evidence" value="ECO:0007669"/>
    <property type="project" value="TreeGrafter"/>
</dbReference>
<keyword evidence="1" id="KW-0238">DNA-binding</keyword>
<keyword evidence="1" id="KW-0004">4Fe-4S</keyword>
<reference evidence="2" key="1">
    <citation type="submission" date="2020-11" db="EMBL/GenBank/DDBJ databases">
        <authorList>
            <person name="Tran Van P."/>
        </authorList>
    </citation>
    <scope>NUCLEOTIDE SEQUENCE</scope>
</reference>
<comment type="catalytic activity">
    <reaction evidence="1">
        <text>DNA(n) + a 2'-deoxyribonucleoside 5'-triphosphate = DNA(n+1) + diphosphate</text>
        <dbReference type="Rhea" id="RHEA:22508"/>
        <dbReference type="Rhea" id="RHEA-COMP:17339"/>
        <dbReference type="Rhea" id="RHEA-COMP:17340"/>
        <dbReference type="ChEBI" id="CHEBI:33019"/>
        <dbReference type="ChEBI" id="CHEBI:61560"/>
        <dbReference type="ChEBI" id="CHEBI:173112"/>
        <dbReference type="EC" id="2.7.7.7"/>
    </reaction>
</comment>
<dbReference type="GO" id="GO:0008622">
    <property type="term" value="C:epsilon DNA polymerase complex"/>
    <property type="evidence" value="ECO:0007669"/>
    <property type="project" value="InterPro"/>
</dbReference>
<dbReference type="GO" id="GO:0008270">
    <property type="term" value="F:zinc ion binding"/>
    <property type="evidence" value="ECO:0007669"/>
    <property type="project" value="UniProtKB-KW"/>
</dbReference>
<dbReference type="GO" id="GO:0003887">
    <property type="term" value="F:DNA-directed DNA polymerase activity"/>
    <property type="evidence" value="ECO:0007669"/>
    <property type="project" value="UniProtKB-KW"/>
</dbReference>
<dbReference type="GO" id="GO:0006287">
    <property type="term" value="P:base-excision repair, gap-filling"/>
    <property type="evidence" value="ECO:0007669"/>
    <property type="project" value="TreeGrafter"/>
</dbReference>
<dbReference type="AlphaFoldDB" id="A0A7R9HPU0"/>
<keyword evidence="1" id="KW-0408">Iron</keyword>
<dbReference type="GO" id="GO:0006272">
    <property type="term" value="P:leading strand elongation"/>
    <property type="evidence" value="ECO:0007669"/>
    <property type="project" value="TreeGrafter"/>
</dbReference>
<keyword evidence="1" id="KW-0862">Zinc</keyword>
<keyword evidence="1" id="KW-0863">Zinc-finger</keyword>
<dbReference type="EMBL" id="OB793626">
    <property type="protein sequence ID" value="CAD7428080.1"/>
    <property type="molecule type" value="Genomic_DNA"/>
</dbReference>
<keyword evidence="1" id="KW-0411">Iron-sulfur</keyword>
<keyword evidence="1" id="KW-0539">Nucleus</keyword>
<comment type="similarity">
    <text evidence="1">Belongs to the DNA polymerase type-B family.</text>
</comment>
<comment type="subcellular location">
    <subcellularLocation>
        <location evidence="1">Nucleus</location>
    </subcellularLocation>
</comment>
<organism evidence="2">
    <name type="scientific">Timema monikensis</name>
    <dbReference type="NCBI Taxonomy" id="170555"/>
    <lineage>
        <taxon>Eukaryota</taxon>
        <taxon>Metazoa</taxon>
        <taxon>Ecdysozoa</taxon>
        <taxon>Arthropoda</taxon>
        <taxon>Hexapoda</taxon>
        <taxon>Insecta</taxon>
        <taxon>Pterygota</taxon>
        <taxon>Neoptera</taxon>
        <taxon>Polyneoptera</taxon>
        <taxon>Phasmatodea</taxon>
        <taxon>Timematodea</taxon>
        <taxon>Timematoidea</taxon>
        <taxon>Timematidae</taxon>
        <taxon>Timema</taxon>
    </lineage>
</organism>
<dbReference type="PANTHER" id="PTHR10670">
    <property type="entry name" value="DNA POLYMERASE EPSILON CATALYTIC SUBUNIT A"/>
    <property type="match status" value="1"/>
</dbReference>